<feature type="transmembrane region" description="Helical" evidence="7">
    <location>
        <begin position="232"/>
        <end position="253"/>
    </location>
</feature>
<dbReference type="PIRSF" id="PIRSF035875">
    <property type="entry name" value="RNase_BN"/>
    <property type="match status" value="1"/>
</dbReference>
<evidence type="ECO:0000256" key="7">
    <source>
        <dbReference type="SAM" id="Phobius"/>
    </source>
</evidence>
<dbReference type="PANTHER" id="PTHR30213">
    <property type="entry name" value="INNER MEMBRANE PROTEIN YHJD"/>
    <property type="match status" value="1"/>
</dbReference>
<dbReference type="InterPro" id="IPR017039">
    <property type="entry name" value="Virul_fac_BrkB"/>
</dbReference>
<feature type="transmembrane region" description="Helical" evidence="7">
    <location>
        <begin position="265"/>
        <end position="289"/>
    </location>
</feature>
<comment type="subcellular location">
    <subcellularLocation>
        <location evidence="1">Cell membrane</location>
        <topology evidence="1">Multi-pass membrane protein</topology>
    </subcellularLocation>
</comment>
<dbReference type="Proteomes" id="UP000433406">
    <property type="component" value="Unassembled WGS sequence"/>
</dbReference>
<dbReference type="AlphaFoldDB" id="A0A6I3J5D6"/>
<gene>
    <name evidence="8" type="ORF">GGQ22_04995</name>
</gene>
<keyword evidence="2" id="KW-1003">Cell membrane</keyword>
<evidence type="ECO:0000256" key="1">
    <source>
        <dbReference type="ARBA" id="ARBA00004651"/>
    </source>
</evidence>
<reference evidence="8 9" key="1">
    <citation type="submission" date="2019-10" db="EMBL/GenBank/DDBJ databases">
        <title>Nocardioides novel species isolated from the excrement of Marmot.</title>
        <authorList>
            <person name="Zhang G."/>
        </authorList>
    </citation>
    <scope>NUCLEOTIDE SEQUENCE [LARGE SCALE GENOMIC DNA]</scope>
    <source>
        <strain evidence="9">zg-579</strain>
    </source>
</reference>
<keyword evidence="9" id="KW-1185">Reference proteome</keyword>
<evidence type="ECO:0000313" key="9">
    <source>
        <dbReference type="Proteomes" id="UP000433406"/>
    </source>
</evidence>
<protein>
    <submittedName>
        <fullName evidence="8">YihY family inner membrane protein</fullName>
    </submittedName>
</protein>
<keyword evidence="3 7" id="KW-0812">Transmembrane</keyword>
<organism evidence="8 9">
    <name type="scientific">Nocardioides marmotae</name>
    <dbReference type="NCBI Taxonomy" id="2663857"/>
    <lineage>
        <taxon>Bacteria</taxon>
        <taxon>Bacillati</taxon>
        <taxon>Actinomycetota</taxon>
        <taxon>Actinomycetes</taxon>
        <taxon>Propionibacteriales</taxon>
        <taxon>Nocardioidaceae</taxon>
        <taxon>Nocardioides</taxon>
    </lineage>
</organism>
<feature type="transmembrane region" description="Helical" evidence="7">
    <location>
        <begin position="195"/>
        <end position="220"/>
    </location>
</feature>
<feature type="compositionally biased region" description="Polar residues" evidence="6">
    <location>
        <begin position="1"/>
        <end position="10"/>
    </location>
</feature>
<evidence type="ECO:0000256" key="6">
    <source>
        <dbReference type="SAM" id="MobiDB-lite"/>
    </source>
</evidence>
<evidence type="ECO:0000256" key="2">
    <source>
        <dbReference type="ARBA" id="ARBA00022475"/>
    </source>
</evidence>
<feature type="transmembrane region" description="Helical" evidence="7">
    <location>
        <begin position="126"/>
        <end position="147"/>
    </location>
</feature>
<feature type="transmembrane region" description="Helical" evidence="7">
    <location>
        <begin position="47"/>
        <end position="76"/>
    </location>
</feature>
<name>A0A6I3J5D6_9ACTN</name>
<evidence type="ECO:0000256" key="4">
    <source>
        <dbReference type="ARBA" id="ARBA00022989"/>
    </source>
</evidence>
<comment type="caution">
    <text evidence="8">The sequence shown here is derived from an EMBL/GenBank/DDBJ whole genome shotgun (WGS) entry which is preliminary data.</text>
</comment>
<proteinExistence type="predicted"/>
<feature type="region of interest" description="Disordered" evidence="6">
    <location>
        <begin position="1"/>
        <end position="22"/>
    </location>
</feature>
<accession>A0A6I3J5D6</accession>
<evidence type="ECO:0000256" key="5">
    <source>
        <dbReference type="ARBA" id="ARBA00023136"/>
    </source>
</evidence>
<keyword evidence="4 7" id="KW-1133">Transmembrane helix</keyword>
<dbReference type="EMBL" id="WLCI01000005">
    <property type="protein sequence ID" value="MTB94432.1"/>
    <property type="molecule type" value="Genomic_DNA"/>
</dbReference>
<sequence length="327" mass="34694">MMSPVTQSVDDPTGGGTEDALAPSQLSVRSWRQLLGRAAKHVVKARLPFLSAGVAFFAVLSVAPVLVTALSVYGVLNTPAQAMSQLARGAEVLPPQVELLVTDQLTSITTASTEVLTVRGLAGLALALWTATTAMVALIDALTVAYHETETRSFLRRTFLGLLFVLSGALLLGAVIAVAGMISRTIEDSPSYVRGVAAIAAWPMLAVVMVTMLAVLYRFAPDRKSPQWRWTTWGAIGATVLWAATSAALFTYVQNLGTYGTTYGSLAGVAISMFWLWVTILLIVFGAAVNGESERQTGYDSTTGPERPPGQRRAVVADSTPSHLNEP</sequence>
<feature type="region of interest" description="Disordered" evidence="6">
    <location>
        <begin position="294"/>
        <end position="327"/>
    </location>
</feature>
<dbReference type="NCBIfam" id="TIGR00765">
    <property type="entry name" value="yihY_not_rbn"/>
    <property type="match status" value="1"/>
</dbReference>
<dbReference type="PANTHER" id="PTHR30213:SF0">
    <property type="entry name" value="UPF0761 MEMBRANE PROTEIN YIHY"/>
    <property type="match status" value="1"/>
</dbReference>
<evidence type="ECO:0000313" key="8">
    <source>
        <dbReference type="EMBL" id="MTB94432.1"/>
    </source>
</evidence>
<dbReference type="Pfam" id="PF03631">
    <property type="entry name" value="Virul_fac_BrkB"/>
    <property type="match status" value="1"/>
</dbReference>
<evidence type="ECO:0000256" key="3">
    <source>
        <dbReference type="ARBA" id="ARBA00022692"/>
    </source>
</evidence>
<keyword evidence="5 7" id="KW-0472">Membrane</keyword>
<feature type="transmembrane region" description="Helical" evidence="7">
    <location>
        <begin position="159"/>
        <end position="183"/>
    </location>
</feature>
<dbReference type="GO" id="GO:0005886">
    <property type="term" value="C:plasma membrane"/>
    <property type="evidence" value="ECO:0007669"/>
    <property type="project" value="UniProtKB-SubCell"/>
</dbReference>